<dbReference type="EMBL" id="JBHMFI010000001">
    <property type="protein sequence ID" value="MFB9072291.1"/>
    <property type="molecule type" value="Genomic_DNA"/>
</dbReference>
<comment type="caution">
    <text evidence="2">The sequence shown here is derived from an EMBL/GenBank/DDBJ whole genome shotgun (WGS) entry which is preliminary data.</text>
</comment>
<dbReference type="Proteomes" id="UP001589575">
    <property type="component" value="Unassembled WGS sequence"/>
</dbReference>
<reference evidence="2 3" key="1">
    <citation type="submission" date="2024-09" db="EMBL/GenBank/DDBJ databases">
        <authorList>
            <person name="Sun Q."/>
            <person name="Mori K."/>
        </authorList>
    </citation>
    <scope>NUCLEOTIDE SEQUENCE [LARGE SCALE GENOMIC DNA]</scope>
    <source>
        <strain evidence="2 3">CCM 7609</strain>
    </source>
</reference>
<protein>
    <submittedName>
        <fullName evidence="2">Uncharacterized protein</fullName>
    </submittedName>
</protein>
<sequence length="236" mass="26484">MKDRGVPFPTGKSPRHEVPHPHARFRRRRRTPVGRPAGRHRGDPLCSRCHAGYPSGTGSRPQRLRARAPAARRPGARLHLRGSGCLARRRRAARSPRLLGTRRRPHPGGGLPRATVRAGLPQRQAALPRLRRRLSTPDRHQERGPGHLGRDRGRASRALSVHYPLQERAGQGPRGRGRHQWEPPAGGHAGRRHPLLRLRRQVRGPWLRHGCGIHAADQRELDQAVHVARRGRDAGR</sequence>
<name>A0ABV5G023_9MICC</name>
<feature type="region of interest" description="Disordered" evidence="1">
    <location>
        <begin position="1"/>
        <end position="75"/>
    </location>
</feature>
<evidence type="ECO:0000256" key="1">
    <source>
        <dbReference type="SAM" id="MobiDB-lite"/>
    </source>
</evidence>
<feature type="compositionally biased region" description="Basic residues" evidence="1">
    <location>
        <begin position="87"/>
        <end position="106"/>
    </location>
</feature>
<feature type="compositionally biased region" description="Basic residues" evidence="1">
    <location>
        <begin position="21"/>
        <end position="32"/>
    </location>
</feature>
<organism evidence="2 3">
    <name type="scientific">Citricoccus parietis</name>
    <dbReference type="NCBI Taxonomy" id="592307"/>
    <lineage>
        <taxon>Bacteria</taxon>
        <taxon>Bacillati</taxon>
        <taxon>Actinomycetota</taxon>
        <taxon>Actinomycetes</taxon>
        <taxon>Micrococcales</taxon>
        <taxon>Micrococcaceae</taxon>
        <taxon>Citricoccus</taxon>
    </lineage>
</organism>
<feature type="region of interest" description="Disordered" evidence="1">
    <location>
        <begin position="87"/>
        <end position="191"/>
    </location>
</feature>
<accession>A0ABV5G023</accession>
<feature type="compositionally biased region" description="Basic and acidic residues" evidence="1">
    <location>
        <begin position="135"/>
        <end position="154"/>
    </location>
</feature>
<proteinExistence type="predicted"/>
<evidence type="ECO:0000313" key="3">
    <source>
        <dbReference type="Proteomes" id="UP001589575"/>
    </source>
</evidence>
<evidence type="ECO:0000313" key="2">
    <source>
        <dbReference type="EMBL" id="MFB9072291.1"/>
    </source>
</evidence>
<keyword evidence="3" id="KW-1185">Reference proteome</keyword>
<gene>
    <name evidence="2" type="ORF">ACFFX0_14210</name>
</gene>